<dbReference type="Proteomes" id="UP000824469">
    <property type="component" value="Unassembled WGS sequence"/>
</dbReference>
<protein>
    <submittedName>
        <fullName evidence="1">Uncharacterized protein</fullName>
    </submittedName>
</protein>
<accession>A0AA38C5D8</accession>
<reference evidence="1 2" key="1">
    <citation type="journal article" date="2021" name="Nat. Plants">
        <title>The Taxus genome provides insights into paclitaxel biosynthesis.</title>
        <authorList>
            <person name="Xiong X."/>
            <person name="Gou J."/>
            <person name="Liao Q."/>
            <person name="Li Y."/>
            <person name="Zhou Q."/>
            <person name="Bi G."/>
            <person name="Li C."/>
            <person name="Du R."/>
            <person name="Wang X."/>
            <person name="Sun T."/>
            <person name="Guo L."/>
            <person name="Liang H."/>
            <person name="Lu P."/>
            <person name="Wu Y."/>
            <person name="Zhang Z."/>
            <person name="Ro D.K."/>
            <person name="Shang Y."/>
            <person name="Huang S."/>
            <person name="Yan J."/>
        </authorList>
    </citation>
    <scope>NUCLEOTIDE SEQUENCE [LARGE SCALE GENOMIC DNA]</scope>
    <source>
        <strain evidence="1">Ta-2019</strain>
    </source>
</reference>
<comment type="caution">
    <text evidence="1">The sequence shown here is derived from an EMBL/GenBank/DDBJ whole genome shotgun (WGS) entry which is preliminary data.</text>
</comment>
<gene>
    <name evidence="1" type="ORF">KI387_043449</name>
</gene>
<organism evidence="1 2">
    <name type="scientific">Taxus chinensis</name>
    <name type="common">Chinese yew</name>
    <name type="synonym">Taxus wallichiana var. chinensis</name>
    <dbReference type="NCBI Taxonomy" id="29808"/>
    <lineage>
        <taxon>Eukaryota</taxon>
        <taxon>Viridiplantae</taxon>
        <taxon>Streptophyta</taxon>
        <taxon>Embryophyta</taxon>
        <taxon>Tracheophyta</taxon>
        <taxon>Spermatophyta</taxon>
        <taxon>Pinopsida</taxon>
        <taxon>Pinidae</taxon>
        <taxon>Conifers II</taxon>
        <taxon>Cupressales</taxon>
        <taxon>Taxaceae</taxon>
        <taxon>Taxus</taxon>
    </lineage>
</organism>
<keyword evidence="2" id="KW-1185">Reference proteome</keyword>
<proteinExistence type="predicted"/>
<dbReference type="EMBL" id="JAHRHJ020003665">
    <property type="protein sequence ID" value="KAH9291359.1"/>
    <property type="molecule type" value="Genomic_DNA"/>
</dbReference>
<name>A0AA38C5D8_TAXCH</name>
<dbReference type="AlphaFoldDB" id="A0AA38C5D8"/>
<sequence>MSILLFLLNQAEPVDLEKGRVGNAEFPTKLNSLDKQQNLPGCEDLRNGVNRMLDDIEEGEVI</sequence>
<feature type="non-terminal residue" evidence="1">
    <location>
        <position position="62"/>
    </location>
</feature>
<evidence type="ECO:0000313" key="1">
    <source>
        <dbReference type="EMBL" id="KAH9291359.1"/>
    </source>
</evidence>
<evidence type="ECO:0000313" key="2">
    <source>
        <dbReference type="Proteomes" id="UP000824469"/>
    </source>
</evidence>